<evidence type="ECO:0000313" key="4">
    <source>
        <dbReference type="Proteomes" id="UP000184212"/>
    </source>
</evidence>
<feature type="repeat" description="TPR" evidence="1">
    <location>
        <begin position="142"/>
        <end position="175"/>
    </location>
</feature>
<keyword evidence="2" id="KW-0812">Transmembrane</keyword>
<keyword evidence="2" id="KW-0472">Membrane</keyword>
<dbReference type="SMART" id="SM00028">
    <property type="entry name" value="TPR"/>
    <property type="match status" value="2"/>
</dbReference>
<dbReference type="RefSeq" id="WP_073133823.1">
    <property type="nucleotide sequence ID" value="NZ_FQWQ01000001.1"/>
</dbReference>
<keyword evidence="2" id="KW-1133">Transmembrane helix</keyword>
<reference evidence="3 4" key="1">
    <citation type="submission" date="2016-11" db="EMBL/GenBank/DDBJ databases">
        <authorList>
            <person name="Jaros S."/>
            <person name="Januszkiewicz K."/>
            <person name="Wedrychowicz H."/>
        </authorList>
    </citation>
    <scope>NUCLEOTIDE SEQUENCE [LARGE SCALE GENOMIC DNA]</scope>
    <source>
        <strain evidence="3 4">DSM 24574</strain>
    </source>
</reference>
<dbReference type="Pfam" id="PF13181">
    <property type="entry name" value="TPR_8"/>
    <property type="match status" value="1"/>
</dbReference>
<organism evidence="3 4">
    <name type="scientific">Chryseolinea serpens</name>
    <dbReference type="NCBI Taxonomy" id="947013"/>
    <lineage>
        <taxon>Bacteria</taxon>
        <taxon>Pseudomonadati</taxon>
        <taxon>Bacteroidota</taxon>
        <taxon>Cytophagia</taxon>
        <taxon>Cytophagales</taxon>
        <taxon>Fulvivirgaceae</taxon>
        <taxon>Chryseolinea</taxon>
    </lineage>
</organism>
<dbReference type="InterPro" id="IPR019734">
    <property type="entry name" value="TPR_rpt"/>
</dbReference>
<dbReference type="PROSITE" id="PS50293">
    <property type="entry name" value="TPR_REGION"/>
    <property type="match status" value="1"/>
</dbReference>
<dbReference type="Gene3D" id="1.25.40.10">
    <property type="entry name" value="Tetratricopeptide repeat domain"/>
    <property type="match status" value="2"/>
</dbReference>
<dbReference type="STRING" id="947013.SAMN04488109_2336"/>
<gene>
    <name evidence="3" type="ORF">SAMN04488109_2336</name>
</gene>
<dbReference type="OrthoDB" id="9808622at2"/>
<dbReference type="SUPFAM" id="SSF48452">
    <property type="entry name" value="TPR-like"/>
    <property type="match status" value="1"/>
</dbReference>
<evidence type="ECO:0000256" key="1">
    <source>
        <dbReference type="PROSITE-ProRule" id="PRU00339"/>
    </source>
</evidence>
<dbReference type="Proteomes" id="UP000184212">
    <property type="component" value="Unassembled WGS sequence"/>
</dbReference>
<keyword evidence="1" id="KW-0802">TPR repeat</keyword>
<proteinExistence type="predicted"/>
<protein>
    <submittedName>
        <fullName evidence="3">Tetratricopeptide repeat-containing protein</fullName>
    </submittedName>
</protein>
<dbReference type="PROSITE" id="PS50005">
    <property type="entry name" value="TPR"/>
    <property type="match status" value="1"/>
</dbReference>
<evidence type="ECO:0000313" key="3">
    <source>
        <dbReference type="EMBL" id="SHG88801.1"/>
    </source>
</evidence>
<accession>A0A1M5NGZ7</accession>
<name>A0A1M5NGZ7_9BACT</name>
<dbReference type="Pfam" id="PF13174">
    <property type="entry name" value="TPR_6"/>
    <property type="match status" value="2"/>
</dbReference>
<dbReference type="EMBL" id="FQWQ01000001">
    <property type="protein sequence ID" value="SHG88801.1"/>
    <property type="molecule type" value="Genomic_DNA"/>
</dbReference>
<keyword evidence="4" id="KW-1185">Reference proteome</keyword>
<feature type="transmembrane region" description="Helical" evidence="2">
    <location>
        <begin position="35"/>
        <end position="56"/>
    </location>
</feature>
<dbReference type="InterPro" id="IPR011990">
    <property type="entry name" value="TPR-like_helical_dom_sf"/>
</dbReference>
<dbReference type="AlphaFoldDB" id="A0A1M5NGZ7"/>
<evidence type="ECO:0000256" key="2">
    <source>
        <dbReference type="SAM" id="Phobius"/>
    </source>
</evidence>
<sequence>MAKKEEHKHELLENPEAIKDRLIGAENWIESNPKIVVGIAAAILLAVGGYFVFHYYKSTQNVEAQKEMFQAVYYFEADSLGKALDGDGNSFGFLQIIDKYGITDAGKLANYYAGVCYLKQGKYELARLYLEDFSSNDLLVQARAYSLVGDTYMEEQKYEHAAKYYNKAANYKPNKYFSPAYLMKEALAYEKLNQNDKAKEAYEKVITQYWESAEYQSARKFKARLENNS</sequence>